<accession>A0A9J6CZK2</accession>
<comment type="caution">
    <text evidence="2">The sequence shown here is derived from an EMBL/GenBank/DDBJ whole genome shotgun (WGS) entry which is preliminary data.</text>
</comment>
<name>A0A9J6CZK2_RHIMP</name>
<keyword evidence="3" id="KW-1185">Reference proteome</keyword>
<dbReference type="EMBL" id="JABSTU010004275">
    <property type="protein sequence ID" value="KAH7964072.1"/>
    <property type="molecule type" value="Genomic_DNA"/>
</dbReference>
<feature type="compositionally biased region" description="Acidic residues" evidence="1">
    <location>
        <begin position="8"/>
        <end position="19"/>
    </location>
</feature>
<evidence type="ECO:0000313" key="2">
    <source>
        <dbReference type="EMBL" id="KAH7964072.1"/>
    </source>
</evidence>
<sequence length="196" mass="21611">MSMQVSVDGEDISPDDLQDSDWSVATTKRKLRGTHTPRTETQASVSMHGDVWLPQRSRAAVKKRPIAASTLLHLPRDHHRVIVRHRNGLNMRTVSQIKFEKSLAVAAVLSEEEVTEDVVCPNMMQNIAGISTPVERNARAYSKITAITLGTASFDSSAYRAAPDDPCKGIIRGVDADIGQEQLYSLIVHLRNPTTL</sequence>
<protein>
    <submittedName>
        <fullName evidence="2">Uncharacterized protein</fullName>
    </submittedName>
</protein>
<evidence type="ECO:0000313" key="3">
    <source>
        <dbReference type="Proteomes" id="UP000821866"/>
    </source>
</evidence>
<organism evidence="2 3">
    <name type="scientific">Rhipicephalus microplus</name>
    <name type="common">Cattle tick</name>
    <name type="synonym">Boophilus microplus</name>
    <dbReference type="NCBI Taxonomy" id="6941"/>
    <lineage>
        <taxon>Eukaryota</taxon>
        <taxon>Metazoa</taxon>
        <taxon>Ecdysozoa</taxon>
        <taxon>Arthropoda</taxon>
        <taxon>Chelicerata</taxon>
        <taxon>Arachnida</taxon>
        <taxon>Acari</taxon>
        <taxon>Parasitiformes</taxon>
        <taxon>Ixodida</taxon>
        <taxon>Ixodoidea</taxon>
        <taxon>Ixodidae</taxon>
        <taxon>Rhipicephalinae</taxon>
        <taxon>Rhipicephalus</taxon>
        <taxon>Boophilus</taxon>
    </lineage>
</organism>
<reference evidence="2" key="2">
    <citation type="submission" date="2021-09" db="EMBL/GenBank/DDBJ databases">
        <authorList>
            <person name="Jia N."/>
            <person name="Wang J."/>
            <person name="Shi W."/>
            <person name="Du L."/>
            <person name="Sun Y."/>
            <person name="Zhan W."/>
            <person name="Jiang J."/>
            <person name="Wang Q."/>
            <person name="Zhang B."/>
            <person name="Ji P."/>
            <person name="Sakyi L.B."/>
            <person name="Cui X."/>
            <person name="Yuan T."/>
            <person name="Jiang B."/>
            <person name="Yang W."/>
            <person name="Lam T.T.-Y."/>
            <person name="Chang Q."/>
            <person name="Ding S."/>
            <person name="Wang X."/>
            <person name="Zhu J."/>
            <person name="Ruan X."/>
            <person name="Zhao L."/>
            <person name="Wei J."/>
            <person name="Que T."/>
            <person name="Du C."/>
            <person name="Cheng J."/>
            <person name="Dai P."/>
            <person name="Han X."/>
            <person name="Huang E."/>
            <person name="Gao Y."/>
            <person name="Liu J."/>
            <person name="Shao H."/>
            <person name="Ye R."/>
            <person name="Li L."/>
            <person name="Wei W."/>
            <person name="Wang X."/>
            <person name="Wang C."/>
            <person name="Huo Q."/>
            <person name="Li W."/>
            <person name="Guo W."/>
            <person name="Chen H."/>
            <person name="Chen S."/>
            <person name="Zhou L."/>
            <person name="Zhou L."/>
            <person name="Ni X."/>
            <person name="Tian J."/>
            <person name="Zhou Y."/>
            <person name="Sheng Y."/>
            <person name="Liu T."/>
            <person name="Pan Y."/>
            <person name="Xia L."/>
            <person name="Li J."/>
            <person name="Zhao F."/>
            <person name="Cao W."/>
        </authorList>
    </citation>
    <scope>NUCLEOTIDE SEQUENCE</scope>
    <source>
        <strain evidence="2">Rmic-2018</strain>
        <tissue evidence="2">Larvae</tissue>
    </source>
</reference>
<dbReference type="AlphaFoldDB" id="A0A9J6CZK2"/>
<reference evidence="2" key="1">
    <citation type="journal article" date="2020" name="Cell">
        <title>Large-Scale Comparative Analyses of Tick Genomes Elucidate Their Genetic Diversity and Vector Capacities.</title>
        <authorList>
            <consortium name="Tick Genome and Microbiome Consortium (TIGMIC)"/>
            <person name="Jia N."/>
            <person name="Wang J."/>
            <person name="Shi W."/>
            <person name="Du L."/>
            <person name="Sun Y."/>
            <person name="Zhan W."/>
            <person name="Jiang J.F."/>
            <person name="Wang Q."/>
            <person name="Zhang B."/>
            <person name="Ji P."/>
            <person name="Bell-Sakyi L."/>
            <person name="Cui X.M."/>
            <person name="Yuan T.T."/>
            <person name="Jiang B.G."/>
            <person name="Yang W.F."/>
            <person name="Lam T.T."/>
            <person name="Chang Q.C."/>
            <person name="Ding S.J."/>
            <person name="Wang X.J."/>
            <person name="Zhu J.G."/>
            <person name="Ruan X.D."/>
            <person name="Zhao L."/>
            <person name="Wei J.T."/>
            <person name="Ye R.Z."/>
            <person name="Que T.C."/>
            <person name="Du C.H."/>
            <person name="Zhou Y.H."/>
            <person name="Cheng J.X."/>
            <person name="Dai P.F."/>
            <person name="Guo W.B."/>
            <person name="Han X.H."/>
            <person name="Huang E.J."/>
            <person name="Li L.F."/>
            <person name="Wei W."/>
            <person name="Gao Y.C."/>
            <person name="Liu J.Z."/>
            <person name="Shao H.Z."/>
            <person name="Wang X."/>
            <person name="Wang C.C."/>
            <person name="Yang T.C."/>
            <person name="Huo Q.B."/>
            <person name="Li W."/>
            <person name="Chen H.Y."/>
            <person name="Chen S.E."/>
            <person name="Zhou L.G."/>
            <person name="Ni X.B."/>
            <person name="Tian J.H."/>
            <person name="Sheng Y."/>
            <person name="Liu T."/>
            <person name="Pan Y.S."/>
            <person name="Xia L.Y."/>
            <person name="Li J."/>
            <person name="Zhao F."/>
            <person name="Cao W.C."/>
        </authorList>
    </citation>
    <scope>NUCLEOTIDE SEQUENCE</scope>
    <source>
        <strain evidence="2">Rmic-2018</strain>
    </source>
</reference>
<feature type="region of interest" description="Disordered" evidence="1">
    <location>
        <begin position="1"/>
        <end position="43"/>
    </location>
</feature>
<gene>
    <name evidence="2" type="ORF">HPB51_027690</name>
</gene>
<evidence type="ECO:0000256" key="1">
    <source>
        <dbReference type="SAM" id="MobiDB-lite"/>
    </source>
</evidence>
<dbReference type="Proteomes" id="UP000821866">
    <property type="component" value="Unassembled WGS sequence"/>
</dbReference>
<proteinExistence type="predicted"/>